<proteinExistence type="inferred from homology"/>
<dbReference type="InterPro" id="IPR012131">
    <property type="entry name" value="Hstdl_DH"/>
</dbReference>
<evidence type="ECO:0000256" key="4">
    <source>
        <dbReference type="ARBA" id="ARBA00022833"/>
    </source>
</evidence>
<comment type="similarity">
    <text evidence="2 6">Belongs to the histidinol dehydrogenase family.</text>
</comment>
<dbReference type="GO" id="GO:0005829">
    <property type="term" value="C:cytosol"/>
    <property type="evidence" value="ECO:0007669"/>
    <property type="project" value="TreeGrafter"/>
</dbReference>
<keyword evidence="3" id="KW-0479">Metal-binding</keyword>
<dbReference type="RefSeq" id="XP_009822165.1">
    <property type="nucleotide sequence ID" value="XM_009823863.1"/>
</dbReference>
<dbReference type="AlphaFoldDB" id="W4H5W6"/>
<evidence type="ECO:0000313" key="7">
    <source>
        <dbReference type="EMBL" id="ETV87302.1"/>
    </source>
</evidence>
<dbReference type="CDD" id="cd06572">
    <property type="entry name" value="Histidinol_dh"/>
    <property type="match status" value="1"/>
</dbReference>
<evidence type="ECO:0000256" key="2">
    <source>
        <dbReference type="ARBA" id="ARBA00010178"/>
    </source>
</evidence>
<dbReference type="SUPFAM" id="SSF53720">
    <property type="entry name" value="ALDH-like"/>
    <property type="match status" value="1"/>
</dbReference>
<organism evidence="7">
    <name type="scientific">Aphanomyces astaci</name>
    <name type="common">Crayfish plague agent</name>
    <dbReference type="NCBI Taxonomy" id="112090"/>
    <lineage>
        <taxon>Eukaryota</taxon>
        <taxon>Sar</taxon>
        <taxon>Stramenopiles</taxon>
        <taxon>Oomycota</taxon>
        <taxon>Saprolegniomycetes</taxon>
        <taxon>Saprolegniales</taxon>
        <taxon>Verrucalvaceae</taxon>
        <taxon>Aphanomyces</taxon>
    </lineage>
</organism>
<dbReference type="Pfam" id="PF00815">
    <property type="entry name" value="Histidinol_dh"/>
    <property type="match status" value="1"/>
</dbReference>
<gene>
    <name evidence="7" type="ORF">H257_00928</name>
</gene>
<dbReference type="PIRSF" id="PIRSF000099">
    <property type="entry name" value="Histidinol_dh"/>
    <property type="match status" value="1"/>
</dbReference>
<dbReference type="PANTHER" id="PTHR21256">
    <property type="entry name" value="HISTIDINOL DEHYDROGENASE HDH"/>
    <property type="match status" value="1"/>
</dbReference>
<dbReference type="GO" id="GO:0051287">
    <property type="term" value="F:NAD binding"/>
    <property type="evidence" value="ECO:0007669"/>
    <property type="project" value="InterPro"/>
</dbReference>
<dbReference type="FunFam" id="3.40.50.1980:FF:000001">
    <property type="entry name" value="Histidinol dehydrogenase"/>
    <property type="match status" value="1"/>
</dbReference>
<protein>
    <submittedName>
        <fullName evidence="7">Histidinol dehydrogenase</fullName>
    </submittedName>
</protein>
<evidence type="ECO:0000256" key="1">
    <source>
        <dbReference type="ARBA" id="ARBA00001947"/>
    </source>
</evidence>
<reference evidence="7" key="1">
    <citation type="submission" date="2013-12" db="EMBL/GenBank/DDBJ databases">
        <title>The Genome Sequence of Aphanomyces astaci APO3.</title>
        <authorList>
            <consortium name="The Broad Institute Genomics Platform"/>
            <person name="Russ C."/>
            <person name="Tyler B."/>
            <person name="van West P."/>
            <person name="Dieguez-Uribeondo J."/>
            <person name="Young S.K."/>
            <person name="Zeng Q."/>
            <person name="Gargeya S."/>
            <person name="Fitzgerald M."/>
            <person name="Abouelleil A."/>
            <person name="Alvarado L."/>
            <person name="Chapman S.B."/>
            <person name="Gainer-Dewar J."/>
            <person name="Goldberg J."/>
            <person name="Griggs A."/>
            <person name="Gujja S."/>
            <person name="Hansen M."/>
            <person name="Howarth C."/>
            <person name="Imamovic A."/>
            <person name="Ireland A."/>
            <person name="Larimer J."/>
            <person name="McCowan C."/>
            <person name="Murphy C."/>
            <person name="Pearson M."/>
            <person name="Poon T.W."/>
            <person name="Priest M."/>
            <person name="Roberts A."/>
            <person name="Saif S."/>
            <person name="Shea T."/>
            <person name="Sykes S."/>
            <person name="Wortman J."/>
            <person name="Nusbaum C."/>
            <person name="Birren B."/>
        </authorList>
    </citation>
    <scope>NUCLEOTIDE SEQUENCE [LARGE SCALE GENOMIC DNA]</scope>
    <source>
        <strain evidence="7">APO3</strain>
    </source>
</reference>
<name>W4H5W6_APHAT</name>
<dbReference type="VEuPathDB" id="FungiDB:H257_00928"/>
<evidence type="ECO:0000256" key="6">
    <source>
        <dbReference type="RuleBase" id="RU004175"/>
    </source>
</evidence>
<dbReference type="InterPro" id="IPR016161">
    <property type="entry name" value="Ald_DH/histidinol_DH"/>
</dbReference>
<comment type="cofactor">
    <cofactor evidence="1">
        <name>Zn(2+)</name>
        <dbReference type="ChEBI" id="CHEBI:29105"/>
    </cofactor>
</comment>
<dbReference type="GO" id="GO:0046872">
    <property type="term" value="F:metal ion binding"/>
    <property type="evidence" value="ECO:0007669"/>
    <property type="project" value="UniProtKB-KW"/>
</dbReference>
<sequence>MFHTYFKSFYSINRMLVVKCPIFGFTFELRPKSRASSIMTSTGLRTIRPEDVRAFAYDPVEPLALEQARSIVNDVKARGETAVREHAVRLGDLPSTSAPLVYSRDDMKTAFESLSIGEQKLLERTKQRIEAFAIAQRASIQSFSRAIPGGQAGQDVSPMQVAGCYAPGGRYPLPSSVLMTALTARVAGVSTVIVASPRPAVATLAAAYISNADLLLAVGGAQAVAALAYGLDGTGISACDIIVGPGNKWVTAAKSLVYGKCAIDMLAGPSECLVVADASAVVHAATIAADLLAQAEHDTAAVPILVTDSTALLDAVNAAIIDQLTTLPTADTAAVSVAKGFAVLCPTLDSCVDVANVLAAEHVEIMTADSQAVADRIQHYGGLFIGSRAAEVLGDYGVGPNHVLPTGGTARYTGGLSVHTFLRIRTWMRIDDGPLSQEAVADAVQLARVEGLEGHARAAERRLL</sequence>
<dbReference type="PANTHER" id="PTHR21256:SF2">
    <property type="entry name" value="HISTIDINE BIOSYNTHESIS TRIFUNCTIONAL PROTEIN"/>
    <property type="match status" value="1"/>
</dbReference>
<dbReference type="EMBL" id="KI913115">
    <property type="protein sequence ID" value="ETV87302.1"/>
    <property type="molecule type" value="Genomic_DNA"/>
</dbReference>
<dbReference type="Gene3D" id="3.40.50.1980">
    <property type="entry name" value="Nitrogenase molybdenum iron protein domain"/>
    <property type="match status" value="2"/>
</dbReference>
<dbReference type="OrthoDB" id="1703565at2759"/>
<dbReference type="Gene3D" id="1.20.5.1300">
    <property type="match status" value="1"/>
</dbReference>
<dbReference type="GO" id="GO:0000105">
    <property type="term" value="P:L-histidine biosynthetic process"/>
    <property type="evidence" value="ECO:0007669"/>
    <property type="project" value="InterPro"/>
</dbReference>
<dbReference type="PRINTS" id="PR00083">
    <property type="entry name" value="HOLDHDRGNASE"/>
</dbReference>
<evidence type="ECO:0000256" key="3">
    <source>
        <dbReference type="ARBA" id="ARBA00022723"/>
    </source>
</evidence>
<evidence type="ECO:0000256" key="5">
    <source>
        <dbReference type="ARBA" id="ARBA00023002"/>
    </source>
</evidence>
<dbReference type="STRING" id="112090.W4H5W6"/>
<accession>W4H5W6</accession>
<keyword evidence="5" id="KW-0560">Oxidoreductase</keyword>
<dbReference type="InterPro" id="IPR022695">
    <property type="entry name" value="Histidinol_DH_monofunct"/>
</dbReference>
<dbReference type="NCBIfam" id="TIGR00069">
    <property type="entry name" value="hisD"/>
    <property type="match status" value="1"/>
</dbReference>
<keyword evidence="4" id="KW-0862">Zinc</keyword>
<dbReference type="GeneID" id="20802924"/>
<dbReference type="GO" id="GO:0004399">
    <property type="term" value="F:histidinol dehydrogenase activity"/>
    <property type="evidence" value="ECO:0007669"/>
    <property type="project" value="InterPro"/>
</dbReference>